<organism evidence="3 4">
    <name type="scientific">Candidatus Gottesmanbacteria bacterium RIFCSPLOWO2_01_FULL_42_22</name>
    <dbReference type="NCBI Taxonomy" id="1798391"/>
    <lineage>
        <taxon>Bacteria</taxon>
        <taxon>Candidatus Gottesmaniibacteriota</taxon>
    </lineage>
</organism>
<protein>
    <submittedName>
        <fullName evidence="3">Uncharacterized protein</fullName>
    </submittedName>
</protein>
<name>A0A1F6BH33_9BACT</name>
<keyword evidence="2" id="KW-0732">Signal</keyword>
<keyword evidence="1" id="KW-0812">Transmembrane</keyword>
<proteinExistence type="predicted"/>
<accession>A0A1F6BH33</accession>
<evidence type="ECO:0000313" key="4">
    <source>
        <dbReference type="Proteomes" id="UP000176228"/>
    </source>
</evidence>
<evidence type="ECO:0000256" key="2">
    <source>
        <dbReference type="SAM" id="SignalP"/>
    </source>
</evidence>
<sequence length="161" mass="17381">MPRFFLVLFLSFALSIFIITPVVAQTPTPTGIPTCDLCGWCNRDINPKPSDWDACQKCLYDATSGLPKEHTYYTVLGCFSTNPADYVQQLLTIVFSMAGGIAFLAVLAGSGMVLTSSGNPEKLKNGKDLIVSSILGILIILFAIFLLRVVGVDILNIPGFT</sequence>
<keyword evidence="1" id="KW-0472">Membrane</keyword>
<dbReference type="Proteomes" id="UP000176228">
    <property type="component" value="Unassembled WGS sequence"/>
</dbReference>
<dbReference type="AlphaFoldDB" id="A0A1F6BH33"/>
<feature type="transmembrane region" description="Helical" evidence="1">
    <location>
        <begin position="86"/>
        <end position="108"/>
    </location>
</feature>
<gene>
    <name evidence="3" type="ORF">A2968_02130</name>
</gene>
<comment type="caution">
    <text evidence="3">The sequence shown here is derived from an EMBL/GenBank/DDBJ whole genome shotgun (WGS) entry which is preliminary data.</text>
</comment>
<dbReference type="Pfam" id="PF18895">
    <property type="entry name" value="T4SS_pilin"/>
    <property type="match status" value="1"/>
</dbReference>
<evidence type="ECO:0000256" key="1">
    <source>
        <dbReference type="SAM" id="Phobius"/>
    </source>
</evidence>
<reference evidence="3 4" key="1">
    <citation type="journal article" date="2016" name="Nat. Commun.">
        <title>Thousands of microbial genomes shed light on interconnected biogeochemical processes in an aquifer system.</title>
        <authorList>
            <person name="Anantharaman K."/>
            <person name="Brown C.T."/>
            <person name="Hug L.A."/>
            <person name="Sharon I."/>
            <person name="Castelle C.J."/>
            <person name="Probst A.J."/>
            <person name="Thomas B.C."/>
            <person name="Singh A."/>
            <person name="Wilkins M.J."/>
            <person name="Karaoz U."/>
            <person name="Brodie E.L."/>
            <person name="Williams K.H."/>
            <person name="Hubbard S.S."/>
            <person name="Banfield J.F."/>
        </authorList>
    </citation>
    <scope>NUCLEOTIDE SEQUENCE [LARGE SCALE GENOMIC DNA]</scope>
</reference>
<keyword evidence="1" id="KW-1133">Transmembrane helix</keyword>
<feature type="signal peptide" evidence="2">
    <location>
        <begin position="1"/>
        <end position="24"/>
    </location>
</feature>
<dbReference type="InterPro" id="IPR043993">
    <property type="entry name" value="T4SS_pilin"/>
</dbReference>
<feature type="transmembrane region" description="Helical" evidence="1">
    <location>
        <begin position="129"/>
        <end position="151"/>
    </location>
</feature>
<evidence type="ECO:0000313" key="3">
    <source>
        <dbReference type="EMBL" id="OGG36188.1"/>
    </source>
</evidence>
<dbReference type="STRING" id="1798391.A2968_02130"/>
<dbReference type="EMBL" id="MFJU01000021">
    <property type="protein sequence ID" value="OGG36188.1"/>
    <property type="molecule type" value="Genomic_DNA"/>
</dbReference>
<feature type="chain" id="PRO_5009523090" evidence="2">
    <location>
        <begin position="25"/>
        <end position="161"/>
    </location>
</feature>